<evidence type="ECO:0000313" key="1">
    <source>
        <dbReference type="EMBL" id="ERI77434.1"/>
    </source>
</evidence>
<gene>
    <name evidence="1" type="ORF">CLOSYM_02015</name>
</gene>
<dbReference type="Proteomes" id="UP000016491">
    <property type="component" value="Unassembled WGS sequence"/>
</dbReference>
<comment type="caution">
    <text evidence="1">The sequence shown here is derived from an EMBL/GenBank/DDBJ whole genome shotgun (WGS) entry which is preliminary data.</text>
</comment>
<proteinExistence type="predicted"/>
<sequence>MTVNFNSLAFFLTENLLAMIFKRLNMSYMGGTEASSFSNIPYSAPSASKPPLKIRKLPGEKAQICFAGCPPVTHRDGLCAGFKTQFGKMYHEANILAR</sequence>
<evidence type="ECO:0000313" key="2">
    <source>
        <dbReference type="Proteomes" id="UP000016491"/>
    </source>
</evidence>
<dbReference type="EMBL" id="AWSU01000155">
    <property type="protein sequence ID" value="ERI77434.1"/>
    <property type="molecule type" value="Genomic_DNA"/>
</dbReference>
<name>A0ABC9TYQ0_CLOSY</name>
<protein>
    <submittedName>
        <fullName evidence="1">Uncharacterized protein</fullName>
    </submittedName>
</protein>
<accession>A0ABC9TYQ0</accession>
<dbReference type="AlphaFoldDB" id="A0ABC9TYQ0"/>
<reference evidence="1 2" key="1">
    <citation type="submission" date="2013-07" db="EMBL/GenBank/DDBJ databases">
        <authorList>
            <person name="Weinstock G."/>
            <person name="Sodergren E."/>
            <person name="Wylie T."/>
            <person name="Fulton L."/>
            <person name="Fulton R."/>
            <person name="Fronick C."/>
            <person name="O'Laughlin M."/>
            <person name="Godfrey J."/>
            <person name="Miner T."/>
            <person name="Herter B."/>
            <person name="Appelbaum E."/>
            <person name="Cordes M."/>
            <person name="Lek S."/>
            <person name="Wollam A."/>
            <person name="Pepin K.H."/>
            <person name="Palsikar V.B."/>
            <person name="Mitreva M."/>
            <person name="Wilson R.K."/>
        </authorList>
    </citation>
    <scope>NUCLEOTIDE SEQUENCE [LARGE SCALE GENOMIC DNA]</scope>
    <source>
        <strain evidence="1 2">ATCC 14940</strain>
    </source>
</reference>
<organism evidence="1 2">
    <name type="scientific">[Clostridium] symbiosum ATCC 14940</name>
    <dbReference type="NCBI Taxonomy" id="411472"/>
    <lineage>
        <taxon>Bacteria</taxon>
        <taxon>Bacillati</taxon>
        <taxon>Bacillota</taxon>
        <taxon>Clostridia</taxon>
        <taxon>Lachnospirales</taxon>
        <taxon>Lachnospiraceae</taxon>
        <taxon>Otoolea</taxon>
    </lineage>
</organism>